<keyword evidence="1" id="KW-1133">Transmembrane helix</keyword>
<feature type="transmembrane region" description="Helical" evidence="1">
    <location>
        <begin position="38"/>
        <end position="61"/>
    </location>
</feature>
<keyword evidence="2" id="KW-0732">Signal</keyword>
<reference evidence="3" key="1">
    <citation type="submission" date="2022-08" db="EMBL/GenBank/DDBJ databases">
        <title>The genomic sequence of strain Paenibacillus sp. SCIV0701.</title>
        <authorList>
            <person name="Zhao H."/>
        </authorList>
    </citation>
    <scope>NUCLEOTIDE SEQUENCE</scope>
    <source>
        <strain evidence="3">SCIV0701</strain>
    </source>
</reference>
<evidence type="ECO:0000313" key="4">
    <source>
        <dbReference type="Proteomes" id="UP001141950"/>
    </source>
</evidence>
<keyword evidence="4" id="KW-1185">Reference proteome</keyword>
<name>A0A9X2SBU7_9BACL</name>
<organism evidence="3 4">
    <name type="scientific">Paenibacillus soyae</name>
    <dbReference type="NCBI Taxonomy" id="2969249"/>
    <lineage>
        <taxon>Bacteria</taxon>
        <taxon>Bacillati</taxon>
        <taxon>Bacillota</taxon>
        <taxon>Bacilli</taxon>
        <taxon>Bacillales</taxon>
        <taxon>Paenibacillaceae</taxon>
        <taxon>Paenibacillus</taxon>
    </lineage>
</organism>
<proteinExistence type="predicted"/>
<evidence type="ECO:0008006" key="5">
    <source>
        <dbReference type="Google" id="ProtNLM"/>
    </source>
</evidence>
<feature type="chain" id="PRO_5040881837" description="DUF1475 domain-containing protein" evidence="2">
    <location>
        <begin position="23"/>
        <end position="111"/>
    </location>
</feature>
<evidence type="ECO:0000313" key="3">
    <source>
        <dbReference type="EMBL" id="MCR2806033.1"/>
    </source>
</evidence>
<dbReference type="AlphaFoldDB" id="A0A9X2SBU7"/>
<protein>
    <recommendedName>
        <fullName evidence="5">DUF1475 domain-containing protein</fullName>
    </recommendedName>
</protein>
<keyword evidence="1" id="KW-0812">Transmembrane</keyword>
<gene>
    <name evidence="3" type="ORF">NQZ67_19290</name>
</gene>
<keyword evidence="1" id="KW-0472">Membrane</keyword>
<feature type="signal peptide" evidence="2">
    <location>
        <begin position="1"/>
        <end position="22"/>
    </location>
</feature>
<accession>A0A9X2SBU7</accession>
<dbReference type="RefSeq" id="WP_257449099.1">
    <property type="nucleotide sequence ID" value="NZ_JANIPJ010000014.1"/>
</dbReference>
<dbReference type="EMBL" id="JANIPJ010000014">
    <property type="protein sequence ID" value="MCR2806033.1"/>
    <property type="molecule type" value="Genomic_DNA"/>
</dbReference>
<evidence type="ECO:0000256" key="2">
    <source>
        <dbReference type="SAM" id="SignalP"/>
    </source>
</evidence>
<evidence type="ECO:0000256" key="1">
    <source>
        <dbReference type="SAM" id="Phobius"/>
    </source>
</evidence>
<comment type="caution">
    <text evidence="3">The sequence shown here is derived from an EMBL/GenBank/DDBJ whole genome shotgun (WGS) entry which is preliminary data.</text>
</comment>
<sequence>MKAIKYTSLLFAVCILGCTAYAQINENIFETTGTYLTLLWVKATLVDLYLGVFFILCWIYFRERSLVKVLLLAPLAFVFGNAVIFLYIFFSIRKYDYDIKKWLTGEKQQRQ</sequence>
<feature type="transmembrane region" description="Helical" evidence="1">
    <location>
        <begin position="70"/>
        <end position="90"/>
    </location>
</feature>
<dbReference type="Proteomes" id="UP001141950">
    <property type="component" value="Unassembled WGS sequence"/>
</dbReference>